<evidence type="ECO:0000313" key="7">
    <source>
        <dbReference type="EMBL" id="KAH6884495.1"/>
    </source>
</evidence>
<keyword evidence="8" id="KW-1185">Reference proteome</keyword>
<evidence type="ECO:0000256" key="6">
    <source>
        <dbReference type="SAM" id="Phobius"/>
    </source>
</evidence>
<dbReference type="Pfam" id="PF01184">
    <property type="entry name" value="Gpr1_Fun34_YaaH"/>
    <property type="match status" value="1"/>
</dbReference>
<keyword evidence="4 6" id="KW-1133">Transmembrane helix</keyword>
<evidence type="ECO:0000256" key="5">
    <source>
        <dbReference type="ARBA" id="ARBA00023136"/>
    </source>
</evidence>
<feature type="transmembrane region" description="Helical" evidence="6">
    <location>
        <begin position="131"/>
        <end position="152"/>
    </location>
</feature>
<comment type="caution">
    <text evidence="7">The sequence shown here is derived from an EMBL/GenBank/DDBJ whole genome shotgun (WGS) entry which is preliminary data.</text>
</comment>
<gene>
    <name evidence="7" type="ORF">B0T10DRAFT_608818</name>
</gene>
<organism evidence="7 8">
    <name type="scientific">Thelonectria olida</name>
    <dbReference type="NCBI Taxonomy" id="1576542"/>
    <lineage>
        <taxon>Eukaryota</taxon>
        <taxon>Fungi</taxon>
        <taxon>Dikarya</taxon>
        <taxon>Ascomycota</taxon>
        <taxon>Pezizomycotina</taxon>
        <taxon>Sordariomycetes</taxon>
        <taxon>Hypocreomycetidae</taxon>
        <taxon>Hypocreales</taxon>
        <taxon>Nectriaceae</taxon>
        <taxon>Thelonectria</taxon>
    </lineage>
</organism>
<name>A0A9P8VYS1_9HYPO</name>
<dbReference type="GO" id="GO:0005886">
    <property type="term" value="C:plasma membrane"/>
    <property type="evidence" value="ECO:0007669"/>
    <property type="project" value="TreeGrafter"/>
</dbReference>
<dbReference type="InterPro" id="IPR000791">
    <property type="entry name" value="Gpr1/Fun34/SatP-like"/>
</dbReference>
<dbReference type="GO" id="GO:0015123">
    <property type="term" value="F:acetate transmembrane transporter activity"/>
    <property type="evidence" value="ECO:0007669"/>
    <property type="project" value="TreeGrafter"/>
</dbReference>
<dbReference type="PANTHER" id="PTHR31123">
    <property type="entry name" value="ACCUMULATION OF DYADS PROTEIN 2-RELATED"/>
    <property type="match status" value="1"/>
</dbReference>
<dbReference type="Proteomes" id="UP000777438">
    <property type="component" value="Unassembled WGS sequence"/>
</dbReference>
<feature type="transmembrane region" description="Helical" evidence="6">
    <location>
        <begin position="192"/>
        <end position="215"/>
    </location>
</feature>
<evidence type="ECO:0000256" key="4">
    <source>
        <dbReference type="ARBA" id="ARBA00022989"/>
    </source>
</evidence>
<dbReference type="EMBL" id="JAGPYM010000020">
    <property type="protein sequence ID" value="KAH6884495.1"/>
    <property type="molecule type" value="Genomic_DNA"/>
</dbReference>
<keyword evidence="5 6" id="KW-0472">Membrane</keyword>
<comment type="similarity">
    <text evidence="2">Belongs to the acetate uptake transporter (AceTr) (TC 2.A.96) family.</text>
</comment>
<dbReference type="InterPro" id="IPR051633">
    <property type="entry name" value="AceTr"/>
</dbReference>
<evidence type="ECO:0000256" key="2">
    <source>
        <dbReference type="ARBA" id="ARBA00005587"/>
    </source>
</evidence>
<accession>A0A9P8VYS1</accession>
<reference evidence="7 8" key="1">
    <citation type="journal article" date="2021" name="Nat. Commun.">
        <title>Genetic determinants of endophytism in the Arabidopsis root mycobiome.</title>
        <authorList>
            <person name="Mesny F."/>
            <person name="Miyauchi S."/>
            <person name="Thiergart T."/>
            <person name="Pickel B."/>
            <person name="Atanasova L."/>
            <person name="Karlsson M."/>
            <person name="Huettel B."/>
            <person name="Barry K.W."/>
            <person name="Haridas S."/>
            <person name="Chen C."/>
            <person name="Bauer D."/>
            <person name="Andreopoulos W."/>
            <person name="Pangilinan J."/>
            <person name="LaButti K."/>
            <person name="Riley R."/>
            <person name="Lipzen A."/>
            <person name="Clum A."/>
            <person name="Drula E."/>
            <person name="Henrissat B."/>
            <person name="Kohler A."/>
            <person name="Grigoriev I.V."/>
            <person name="Martin F.M."/>
            <person name="Hacquard S."/>
        </authorList>
    </citation>
    <scope>NUCLEOTIDE SEQUENCE [LARGE SCALE GENOMIC DNA]</scope>
    <source>
        <strain evidence="7 8">MPI-CAGE-CH-0241</strain>
    </source>
</reference>
<feature type="transmembrane region" description="Helical" evidence="6">
    <location>
        <begin position="67"/>
        <end position="87"/>
    </location>
</feature>
<feature type="transmembrane region" description="Helical" evidence="6">
    <location>
        <begin position="40"/>
        <end position="60"/>
    </location>
</feature>
<feature type="transmembrane region" description="Helical" evidence="6">
    <location>
        <begin position="158"/>
        <end position="180"/>
    </location>
</feature>
<evidence type="ECO:0000313" key="8">
    <source>
        <dbReference type="Proteomes" id="UP000777438"/>
    </source>
</evidence>
<protein>
    <submittedName>
        <fullName evidence="7">GPR1/FUN34/yaaH family-domain-containing protein</fullName>
    </submittedName>
</protein>
<proteinExistence type="inferred from homology"/>
<evidence type="ECO:0000256" key="1">
    <source>
        <dbReference type="ARBA" id="ARBA00004141"/>
    </source>
</evidence>
<keyword evidence="3 6" id="KW-0812">Transmembrane</keyword>
<dbReference type="OrthoDB" id="3648309at2759"/>
<sequence>MSFKATDEEKFGVSPTPMSMTPTLAYHSPPLGERIGNPSAFAMAGFAVTLTAVSLAMMGVRGVETQNVFVADLCFVASIGLLISAQWELIRGATFSYTVLSAYALFYGGYGAIMLPSFGVVDAYGGKTPEYYNAMGFYLLLWAVLNIFFLIASLPFSFVYISIFVALEVCLSLDAASQFAHADGKLATSAGLIKASGVFAFISGLLGFYCVLHYLCQEALPFDVPMGDTSRFFARLKQRKQKLAE</sequence>
<evidence type="ECO:0000256" key="3">
    <source>
        <dbReference type="ARBA" id="ARBA00022692"/>
    </source>
</evidence>
<comment type="subcellular location">
    <subcellularLocation>
        <location evidence="1">Membrane</location>
        <topology evidence="1">Multi-pass membrane protein</topology>
    </subcellularLocation>
</comment>
<dbReference type="AlphaFoldDB" id="A0A9P8VYS1"/>
<dbReference type="PANTHER" id="PTHR31123:SF7">
    <property type="entry name" value="MARVEL DOMAIN-CONTAINING PROTEIN"/>
    <property type="match status" value="1"/>
</dbReference>
<feature type="transmembrane region" description="Helical" evidence="6">
    <location>
        <begin position="99"/>
        <end position="119"/>
    </location>
</feature>